<dbReference type="Gene3D" id="3.40.50.150">
    <property type="entry name" value="Vaccinia Virus protein VP39"/>
    <property type="match status" value="1"/>
</dbReference>
<evidence type="ECO:0000256" key="4">
    <source>
        <dbReference type="ARBA" id="ARBA00022679"/>
    </source>
</evidence>
<evidence type="ECO:0000256" key="1">
    <source>
        <dbReference type="ARBA" id="ARBA00022490"/>
    </source>
</evidence>
<evidence type="ECO:0000256" key="6">
    <source>
        <dbReference type="HAMAP-Rule" id="MF_00074"/>
    </source>
</evidence>
<dbReference type="SUPFAM" id="SSF53335">
    <property type="entry name" value="S-adenosyl-L-methionine-dependent methyltransferases"/>
    <property type="match status" value="1"/>
</dbReference>
<comment type="subcellular location">
    <subcellularLocation>
        <location evidence="6">Cytoplasm</location>
    </subcellularLocation>
</comment>
<keyword evidence="3 6" id="KW-0489">Methyltransferase</keyword>
<dbReference type="FunFam" id="3.40.50.150:FF:000041">
    <property type="entry name" value="Ribosomal RNA small subunit methyltransferase G"/>
    <property type="match status" value="1"/>
</dbReference>
<keyword evidence="1 6" id="KW-0963">Cytoplasm</keyword>
<reference evidence="7 8" key="1">
    <citation type="journal article" date="2016" name="Nat. Commun.">
        <title>Thousands of microbial genomes shed light on interconnected biogeochemical processes in an aquifer system.</title>
        <authorList>
            <person name="Anantharaman K."/>
            <person name="Brown C.T."/>
            <person name="Hug L.A."/>
            <person name="Sharon I."/>
            <person name="Castelle C.J."/>
            <person name="Probst A.J."/>
            <person name="Thomas B.C."/>
            <person name="Singh A."/>
            <person name="Wilkins M.J."/>
            <person name="Karaoz U."/>
            <person name="Brodie E.L."/>
            <person name="Williams K.H."/>
            <person name="Hubbard S.S."/>
            <person name="Banfield J.F."/>
        </authorList>
    </citation>
    <scope>NUCLEOTIDE SEQUENCE [LARGE SCALE GENOMIC DNA]</scope>
</reference>
<feature type="binding site" evidence="6">
    <location>
        <position position="61"/>
    </location>
    <ligand>
        <name>S-adenosyl-L-methionine</name>
        <dbReference type="ChEBI" id="CHEBI:59789"/>
    </ligand>
</feature>
<evidence type="ECO:0000256" key="3">
    <source>
        <dbReference type="ARBA" id="ARBA00022603"/>
    </source>
</evidence>
<organism evidence="7 8">
    <name type="scientific">candidate division WOR-1 bacterium RIFOXYC2_FULL_41_25</name>
    <dbReference type="NCBI Taxonomy" id="1802586"/>
    <lineage>
        <taxon>Bacteria</taxon>
        <taxon>Bacillati</taxon>
        <taxon>Saganbacteria</taxon>
    </lineage>
</organism>
<sequence>MQKEFEVYTQELIEWNKKFNLTRITDPKEIHLKHFEDSLTVLQAVKLINQSVADVGTGAGFPGIPLKIVCPDIKLTLIEATKKKTTFLEHVVKILGLKDVEIIWGRAEDLKDRKFDLVVARAVAKLPKLAQYCLPIVKSGGIFVAMKGQDIAKELKEAEGTIKLLGGKSIEAKNIQLPNSDIIRTLIVVNKV</sequence>
<feature type="binding site" evidence="6">
    <location>
        <position position="121"/>
    </location>
    <ligand>
        <name>S-adenosyl-L-methionine</name>
        <dbReference type="ChEBI" id="CHEBI:59789"/>
    </ligand>
</feature>
<dbReference type="EMBL" id="MEUI01000041">
    <property type="protein sequence ID" value="OGC33002.1"/>
    <property type="molecule type" value="Genomic_DNA"/>
</dbReference>
<dbReference type="Proteomes" id="UP000177309">
    <property type="component" value="Unassembled WGS sequence"/>
</dbReference>
<evidence type="ECO:0000256" key="2">
    <source>
        <dbReference type="ARBA" id="ARBA00022552"/>
    </source>
</evidence>
<comment type="caution">
    <text evidence="7">The sequence shown here is derived from an EMBL/GenBank/DDBJ whole genome shotgun (WGS) entry which is preliminary data.</text>
</comment>
<feature type="binding site" evidence="6">
    <location>
        <position position="56"/>
    </location>
    <ligand>
        <name>S-adenosyl-L-methionine</name>
        <dbReference type="ChEBI" id="CHEBI:59789"/>
    </ligand>
</feature>
<dbReference type="InterPro" id="IPR003682">
    <property type="entry name" value="rRNA_ssu_MeTfrase_G"/>
</dbReference>
<dbReference type="GO" id="GO:0070043">
    <property type="term" value="F:rRNA (guanine-N7-)-methyltransferase activity"/>
    <property type="evidence" value="ECO:0007669"/>
    <property type="project" value="UniProtKB-UniRule"/>
</dbReference>
<feature type="binding site" evidence="6">
    <location>
        <begin position="107"/>
        <end position="108"/>
    </location>
    <ligand>
        <name>S-adenosyl-L-methionine</name>
        <dbReference type="ChEBI" id="CHEBI:59789"/>
    </ligand>
</feature>
<name>A0A1F4TJV8_UNCSA</name>
<dbReference type="AlphaFoldDB" id="A0A1F4TJV8"/>
<dbReference type="HAMAP" id="MF_00074">
    <property type="entry name" value="16SrRNA_methyltr_G"/>
    <property type="match status" value="1"/>
</dbReference>
<dbReference type="PANTHER" id="PTHR31760">
    <property type="entry name" value="S-ADENOSYL-L-METHIONINE-DEPENDENT METHYLTRANSFERASES SUPERFAMILY PROTEIN"/>
    <property type="match status" value="1"/>
</dbReference>
<dbReference type="PANTHER" id="PTHR31760:SF0">
    <property type="entry name" value="S-ADENOSYL-L-METHIONINE-DEPENDENT METHYLTRANSFERASES SUPERFAMILY PROTEIN"/>
    <property type="match status" value="1"/>
</dbReference>
<dbReference type="EC" id="2.1.1.-" evidence="6"/>
<dbReference type="Pfam" id="PF02527">
    <property type="entry name" value="GidB"/>
    <property type="match status" value="1"/>
</dbReference>
<accession>A0A1F4TJV8</accession>
<evidence type="ECO:0000256" key="5">
    <source>
        <dbReference type="ARBA" id="ARBA00022691"/>
    </source>
</evidence>
<keyword evidence="2 6" id="KW-0698">rRNA processing</keyword>
<dbReference type="GO" id="GO:0005829">
    <property type="term" value="C:cytosol"/>
    <property type="evidence" value="ECO:0007669"/>
    <property type="project" value="TreeGrafter"/>
</dbReference>
<keyword evidence="5 6" id="KW-0949">S-adenosyl-L-methionine</keyword>
<keyword evidence="4 6" id="KW-0808">Transferase</keyword>
<evidence type="ECO:0000313" key="8">
    <source>
        <dbReference type="Proteomes" id="UP000177309"/>
    </source>
</evidence>
<comment type="function">
    <text evidence="6">Specifically methylates the N7 position of a guanine in 16S rRNA.</text>
</comment>
<dbReference type="CDD" id="cd02440">
    <property type="entry name" value="AdoMet_MTases"/>
    <property type="match status" value="1"/>
</dbReference>
<dbReference type="NCBIfam" id="TIGR00138">
    <property type="entry name" value="rsmG_gidB"/>
    <property type="match status" value="1"/>
</dbReference>
<proteinExistence type="inferred from homology"/>
<feature type="binding site" evidence="6">
    <location>
        <begin position="79"/>
        <end position="81"/>
    </location>
    <ligand>
        <name>S-adenosyl-L-methionine</name>
        <dbReference type="ChEBI" id="CHEBI:59789"/>
    </ligand>
</feature>
<gene>
    <name evidence="6" type="primary">rsmG</name>
    <name evidence="7" type="ORF">A2462_03700</name>
</gene>
<dbReference type="PIRSF" id="PIRSF003078">
    <property type="entry name" value="GidB"/>
    <property type="match status" value="1"/>
</dbReference>
<protein>
    <recommendedName>
        <fullName evidence="6">Ribosomal RNA small subunit methyltransferase G</fullName>
        <ecNumber evidence="6">2.1.1.-</ecNumber>
    </recommendedName>
    <alternativeName>
        <fullName evidence="6">16S rRNA 7-methylguanosine methyltransferase</fullName>
        <shortName evidence="6">16S rRNA m7G methyltransferase</shortName>
    </alternativeName>
</protein>
<evidence type="ECO:0000313" key="7">
    <source>
        <dbReference type="EMBL" id="OGC33002.1"/>
    </source>
</evidence>
<dbReference type="InterPro" id="IPR029063">
    <property type="entry name" value="SAM-dependent_MTases_sf"/>
</dbReference>
<comment type="similarity">
    <text evidence="6">Belongs to the methyltransferase superfamily. RNA methyltransferase RsmG family.</text>
</comment>